<reference evidence="2" key="1">
    <citation type="submission" date="2020-08" db="EMBL/GenBank/DDBJ databases">
        <title>Multicomponent nature underlies the extraordinary mechanical properties of spider dragline silk.</title>
        <authorList>
            <person name="Kono N."/>
            <person name="Nakamura H."/>
            <person name="Mori M."/>
            <person name="Yoshida Y."/>
            <person name="Ohtoshi R."/>
            <person name="Malay A.D."/>
            <person name="Moran D.A.P."/>
            <person name="Tomita M."/>
            <person name="Numata K."/>
            <person name="Arakawa K."/>
        </authorList>
    </citation>
    <scope>NUCLEOTIDE SEQUENCE</scope>
</reference>
<evidence type="ECO:0000256" key="1">
    <source>
        <dbReference type="SAM" id="SignalP"/>
    </source>
</evidence>
<dbReference type="Proteomes" id="UP000887013">
    <property type="component" value="Unassembled WGS sequence"/>
</dbReference>
<feature type="non-terminal residue" evidence="2">
    <location>
        <position position="164"/>
    </location>
</feature>
<keyword evidence="3" id="KW-1185">Reference proteome</keyword>
<protein>
    <submittedName>
        <fullName evidence="2">Uncharacterized protein</fullName>
    </submittedName>
</protein>
<proteinExistence type="predicted"/>
<dbReference type="AlphaFoldDB" id="A0A8X6PGE6"/>
<keyword evidence="1" id="KW-0732">Signal</keyword>
<feature type="signal peptide" evidence="1">
    <location>
        <begin position="1"/>
        <end position="24"/>
    </location>
</feature>
<evidence type="ECO:0000313" key="3">
    <source>
        <dbReference type="Proteomes" id="UP000887013"/>
    </source>
</evidence>
<name>A0A8X6PGE6_NEPPI</name>
<accession>A0A8X6PGE6</accession>
<sequence>MAVLGSRAILTLVVTCSFHMCVSGNLLKLFTSNPPNFVNVSDLKSSIRTVVANVGNRLRCDEHGLKHTECVKCLDTDNIIHLLKLDPLSKAISRNNAEDLSLFLTHQILYFESMCISFSQGCANIEECQEEVFEVMGRYSSPIESLVKILRIFKLYLKEGDYKK</sequence>
<feature type="chain" id="PRO_5036458347" evidence="1">
    <location>
        <begin position="25"/>
        <end position="164"/>
    </location>
</feature>
<gene>
    <name evidence="2" type="primary">AVEN_162499_1</name>
    <name evidence="2" type="ORF">NPIL_270461</name>
</gene>
<organism evidence="2 3">
    <name type="scientific">Nephila pilipes</name>
    <name type="common">Giant wood spider</name>
    <name type="synonym">Nephila maculata</name>
    <dbReference type="NCBI Taxonomy" id="299642"/>
    <lineage>
        <taxon>Eukaryota</taxon>
        <taxon>Metazoa</taxon>
        <taxon>Ecdysozoa</taxon>
        <taxon>Arthropoda</taxon>
        <taxon>Chelicerata</taxon>
        <taxon>Arachnida</taxon>
        <taxon>Araneae</taxon>
        <taxon>Araneomorphae</taxon>
        <taxon>Entelegynae</taxon>
        <taxon>Araneoidea</taxon>
        <taxon>Nephilidae</taxon>
        <taxon>Nephila</taxon>
    </lineage>
</organism>
<dbReference type="OrthoDB" id="6432746at2759"/>
<dbReference type="EMBL" id="BMAW01069589">
    <property type="protein sequence ID" value="GFT69721.1"/>
    <property type="molecule type" value="Genomic_DNA"/>
</dbReference>
<evidence type="ECO:0000313" key="2">
    <source>
        <dbReference type="EMBL" id="GFT69721.1"/>
    </source>
</evidence>
<comment type="caution">
    <text evidence="2">The sequence shown here is derived from an EMBL/GenBank/DDBJ whole genome shotgun (WGS) entry which is preliminary data.</text>
</comment>